<feature type="region of interest" description="Disordered" evidence="8">
    <location>
        <begin position="91"/>
        <end position="708"/>
    </location>
</feature>
<dbReference type="AlphaFoldDB" id="A0A165PHV7"/>
<feature type="region of interest" description="Disordered" evidence="8">
    <location>
        <begin position="728"/>
        <end position="1046"/>
    </location>
</feature>
<feature type="compositionally biased region" description="Polar residues" evidence="8">
    <location>
        <begin position="230"/>
        <end position="254"/>
    </location>
</feature>
<feature type="compositionally biased region" description="Acidic residues" evidence="8">
    <location>
        <begin position="172"/>
        <end position="181"/>
    </location>
</feature>
<dbReference type="EMBL" id="KV425889">
    <property type="protein sequence ID" value="KZW02199.1"/>
    <property type="molecule type" value="Genomic_DNA"/>
</dbReference>
<dbReference type="PANTHER" id="PTHR13142:SF1">
    <property type="entry name" value="INNER CENTROMERE PROTEIN"/>
    <property type="match status" value="1"/>
</dbReference>
<dbReference type="GO" id="GO:0005819">
    <property type="term" value="C:spindle"/>
    <property type="evidence" value="ECO:0007669"/>
    <property type="project" value="UniProtKB-SubCell"/>
</dbReference>
<feature type="compositionally biased region" description="Polar residues" evidence="8">
    <location>
        <begin position="530"/>
        <end position="546"/>
    </location>
</feature>
<feature type="compositionally biased region" description="Pro residues" evidence="8">
    <location>
        <begin position="475"/>
        <end position="499"/>
    </location>
</feature>
<dbReference type="Proteomes" id="UP000077266">
    <property type="component" value="Unassembled WGS sequence"/>
</dbReference>
<feature type="compositionally biased region" description="Polar residues" evidence="8">
    <location>
        <begin position="127"/>
        <end position="136"/>
    </location>
</feature>
<feature type="compositionally biased region" description="Acidic residues" evidence="8">
    <location>
        <begin position="314"/>
        <end position="325"/>
    </location>
</feature>
<feature type="compositionally biased region" description="Polar residues" evidence="8">
    <location>
        <begin position="583"/>
        <end position="613"/>
    </location>
</feature>
<feature type="compositionally biased region" description="Basic and acidic residues" evidence="8">
    <location>
        <begin position="672"/>
        <end position="689"/>
    </location>
</feature>
<feature type="compositionally biased region" description="Basic and acidic residues" evidence="8">
    <location>
        <begin position="824"/>
        <end position="858"/>
    </location>
</feature>
<protein>
    <recommendedName>
        <fullName evidence="9">Inner centromere protein ARK-binding domain-containing protein</fullName>
    </recommendedName>
</protein>
<evidence type="ECO:0000313" key="11">
    <source>
        <dbReference type="Proteomes" id="UP000077266"/>
    </source>
</evidence>
<evidence type="ECO:0000256" key="1">
    <source>
        <dbReference type="ARBA" id="ARBA00004123"/>
    </source>
</evidence>
<feature type="compositionally biased region" description="Basic and acidic residues" evidence="8">
    <location>
        <begin position="650"/>
        <end position="659"/>
    </location>
</feature>
<keyword evidence="6" id="KW-0206">Cytoskeleton</keyword>
<feature type="compositionally biased region" description="Acidic residues" evidence="8">
    <location>
        <begin position="690"/>
        <end position="700"/>
    </location>
</feature>
<feature type="compositionally biased region" description="Polar residues" evidence="8">
    <location>
        <begin position="356"/>
        <end position="367"/>
    </location>
</feature>
<feature type="compositionally biased region" description="Basic and acidic residues" evidence="8">
    <location>
        <begin position="404"/>
        <end position="415"/>
    </location>
</feature>
<evidence type="ECO:0000256" key="5">
    <source>
        <dbReference type="ARBA" id="ARBA00022829"/>
    </source>
</evidence>
<feature type="compositionally biased region" description="Low complexity" evidence="8">
    <location>
        <begin position="376"/>
        <end position="397"/>
    </location>
</feature>
<dbReference type="OrthoDB" id="6123at2759"/>
<feature type="domain" description="Inner centromere protein ARK-binding" evidence="9">
    <location>
        <begin position="1024"/>
        <end position="1080"/>
    </location>
</feature>
<evidence type="ECO:0000256" key="3">
    <source>
        <dbReference type="ARBA" id="ARBA00010042"/>
    </source>
</evidence>
<dbReference type="STRING" id="1314781.A0A165PHV7"/>
<evidence type="ECO:0000256" key="7">
    <source>
        <dbReference type="ARBA" id="ARBA00023242"/>
    </source>
</evidence>
<dbReference type="InParanoid" id="A0A165PHV7"/>
<proteinExistence type="inferred from homology"/>
<reference evidence="10 11" key="1">
    <citation type="journal article" date="2016" name="Mol. Biol. Evol.">
        <title>Comparative Genomics of Early-Diverging Mushroom-Forming Fungi Provides Insights into the Origins of Lignocellulose Decay Capabilities.</title>
        <authorList>
            <person name="Nagy L.G."/>
            <person name="Riley R."/>
            <person name="Tritt A."/>
            <person name="Adam C."/>
            <person name="Daum C."/>
            <person name="Floudas D."/>
            <person name="Sun H."/>
            <person name="Yadav J.S."/>
            <person name="Pangilinan J."/>
            <person name="Larsson K.H."/>
            <person name="Matsuura K."/>
            <person name="Barry K."/>
            <person name="Labutti K."/>
            <person name="Kuo R."/>
            <person name="Ohm R.A."/>
            <person name="Bhattacharya S.S."/>
            <person name="Shirouzu T."/>
            <person name="Yoshinaga Y."/>
            <person name="Martin F.M."/>
            <person name="Grigoriev I.V."/>
            <person name="Hibbett D.S."/>
        </authorList>
    </citation>
    <scope>NUCLEOTIDE SEQUENCE [LARGE SCALE GENOMIC DNA]</scope>
    <source>
        <strain evidence="10 11">HHB12029</strain>
    </source>
</reference>
<keyword evidence="5" id="KW-0159">Chromosome partition</keyword>
<evidence type="ECO:0000256" key="8">
    <source>
        <dbReference type="SAM" id="MobiDB-lite"/>
    </source>
</evidence>
<gene>
    <name evidence="10" type="ORF">EXIGLDRAFT_735681</name>
</gene>
<organism evidence="10 11">
    <name type="scientific">Exidia glandulosa HHB12029</name>
    <dbReference type="NCBI Taxonomy" id="1314781"/>
    <lineage>
        <taxon>Eukaryota</taxon>
        <taxon>Fungi</taxon>
        <taxon>Dikarya</taxon>
        <taxon>Basidiomycota</taxon>
        <taxon>Agaricomycotina</taxon>
        <taxon>Agaricomycetes</taxon>
        <taxon>Auriculariales</taxon>
        <taxon>Exidiaceae</taxon>
        <taxon>Exidia</taxon>
    </lineage>
</organism>
<evidence type="ECO:0000313" key="10">
    <source>
        <dbReference type="EMBL" id="KZW02199.1"/>
    </source>
</evidence>
<dbReference type="Pfam" id="PF03941">
    <property type="entry name" value="INCENP_ARK-bind"/>
    <property type="match status" value="1"/>
</dbReference>
<sequence>MVNDPGVRDVHEYIKYQGHQWLDEYLEDILLGPAEGGVQSLADFAKTPGRRKDPLGRGRTPMRKAPAVVVNKENENGAAKPAMSAFAQKLLQAGNDDERVPLLPVGNSPQRPSPTRPSVPDVFGGQAQPQRQQTSDSAKDEKDVEQLVTAAETPAPSIPLQVAEPEHPDLSMIDETEEADDGPSTSRPPPLDLSKPTRSSHDSEYHTAPSTAVIKDESTPMDTDVLLSTGDDNTTRTFMGASQWSAGSDNTTRSFPRHTEKGFPVLKAPSPVKRESSIAPSGPHGHGARASWFVKAMATKTPGGLGAKRKSDERQDDDDESDDEESLRRKANKLLKTQADSHVKSEPAAQRDQQLRKTNGHLNTLKLTKSLGGPDAAVKAAKAAAEARLAERAGGTASTPTNEEPPKISQDEKNRRLSVSDLVTRLEEKGRRSGQKDERDESTSTTPPDSPPPRPASRPLPVPPQQKPESRHILHPPPAPVLQPPPAQAPILKPPPPAAPRESAAPIFQPPILQARPSTQTKQEPILQARPSTQTKQEPRPSTKTGSMFFPPPKFVPKSSSQQSAPPPATLPAFPMRFFIPGSPSQSFLRGAPSTSASASNGLPPLSAQSTAVSDLFDVHSQQQTQSTQDTEWEPESQSQKPFDATLVPDETRFWDKTQNRVPGAWDGAMEIDEHEHGDEWSARQRMEWSGDDEDAEEPMEVTAPAPAPAAKAGLFSAATSIISRAIYGTNPSSSTNVPMATRPAPPAPAKKEQETDPESDDTANKTQQQGKDKETSPPSDQPSMLVKSVQAAQVAKKKEQVQQTKKATIISNMEARRLANAQRKKEEEEARAAELERKQREEVEKRKREREAEEKRLRLPTKKAPSDDESNKKRKLEPTGVKKPVVAAKEKKAGGNDSRPASRIGKPNLGASTSSQIGGPSTFGGTKSQIRGPTPGPSAAPSVKLVAQPPPPQELPAPPTFAPPAPPQASAPAQTMIPTKNKFPPAASQGPAKALQEQMQARVQAQIVAASGDPPPEDIELPEINSEYSDSDDEDRARTFDPPEWATSPRLKQILRDQQRVDPDEVFGAIREINLEDIFKGDKTRHSKFRARSSSANWAGTDGLTAEEKEAYALRMGYKNTTVLSKQNTM</sequence>
<keyword evidence="11" id="KW-1185">Reference proteome</keyword>
<feature type="compositionally biased region" description="Polar residues" evidence="8">
    <location>
        <begin position="911"/>
        <end position="932"/>
    </location>
</feature>
<dbReference type="GO" id="GO:0007059">
    <property type="term" value="P:chromosome segregation"/>
    <property type="evidence" value="ECO:0007669"/>
    <property type="project" value="UniProtKB-KW"/>
</dbReference>
<dbReference type="Gene3D" id="6.10.250.2990">
    <property type="match status" value="1"/>
</dbReference>
<comment type="subcellular location">
    <subcellularLocation>
        <location evidence="2">Cytoplasm</location>
        <location evidence="2">Cytoskeleton</location>
        <location evidence="2">Spindle</location>
    </subcellularLocation>
    <subcellularLocation>
        <location evidence="1">Nucleus</location>
    </subcellularLocation>
</comment>
<feature type="compositionally biased region" description="Polar residues" evidence="8">
    <location>
        <begin position="730"/>
        <end position="739"/>
    </location>
</feature>
<feature type="compositionally biased region" description="Basic and acidic residues" evidence="8">
    <location>
        <begin position="424"/>
        <end position="442"/>
    </location>
</feature>
<dbReference type="InterPro" id="IPR005635">
    <property type="entry name" value="Inner_centromere_prot_ARK-bd"/>
</dbReference>
<evidence type="ECO:0000259" key="9">
    <source>
        <dbReference type="Pfam" id="PF03941"/>
    </source>
</evidence>
<name>A0A165PHV7_EXIGL</name>
<dbReference type="PANTHER" id="PTHR13142">
    <property type="entry name" value="INNER CENTROMERE PROTEIN"/>
    <property type="match status" value="1"/>
</dbReference>
<keyword evidence="4" id="KW-0963">Cytoplasm</keyword>
<accession>A0A165PHV7</accession>
<comment type="similarity">
    <text evidence="3">Belongs to the INCENP family.</text>
</comment>
<dbReference type="GO" id="GO:0005634">
    <property type="term" value="C:nucleus"/>
    <property type="evidence" value="ECO:0007669"/>
    <property type="project" value="UniProtKB-SubCell"/>
</dbReference>
<feature type="compositionally biased region" description="Pro residues" evidence="8">
    <location>
        <begin position="448"/>
        <end position="466"/>
    </location>
</feature>
<evidence type="ECO:0000256" key="2">
    <source>
        <dbReference type="ARBA" id="ARBA00004186"/>
    </source>
</evidence>
<feature type="compositionally biased region" description="Pro residues" evidence="8">
    <location>
        <begin position="949"/>
        <end position="970"/>
    </location>
</feature>
<evidence type="ECO:0000256" key="4">
    <source>
        <dbReference type="ARBA" id="ARBA00022490"/>
    </source>
</evidence>
<keyword evidence="7" id="KW-0539">Nucleus</keyword>
<evidence type="ECO:0000256" key="6">
    <source>
        <dbReference type="ARBA" id="ARBA00023212"/>
    </source>
</evidence>